<keyword evidence="1" id="KW-0472">Membrane</keyword>
<proteinExistence type="predicted"/>
<evidence type="ECO:0000313" key="2">
    <source>
        <dbReference type="EMBL" id="MBW8182216.1"/>
    </source>
</evidence>
<organism evidence="2 3">
    <name type="scientific">Shewanella nanhaiensis</name>
    <dbReference type="NCBI Taxonomy" id="2864872"/>
    <lineage>
        <taxon>Bacteria</taxon>
        <taxon>Pseudomonadati</taxon>
        <taxon>Pseudomonadota</taxon>
        <taxon>Gammaproteobacteria</taxon>
        <taxon>Alteromonadales</taxon>
        <taxon>Shewanellaceae</taxon>
        <taxon>Shewanella</taxon>
    </lineage>
</organism>
<feature type="transmembrane region" description="Helical" evidence="1">
    <location>
        <begin position="29"/>
        <end position="47"/>
    </location>
</feature>
<gene>
    <name evidence="2" type="ORF">K0625_00930</name>
</gene>
<keyword evidence="1" id="KW-0812">Transmembrane</keyword>
<dbReference type="EMBL" id="JAHZST010000001">
    <property type="protein sequence ID" value="MBW8182216.1"/>
    <property type="molecule type" value="Genomic_DNA"/>
</dbReference>
<protein>
    <recommendedName>
        <fullName evidence="4">YqaE/Pmp3 family membrane protein</fullName>
    </recommendedName>
</protein>
<evidence type="ECO:0008006" key="4">
    <source>
        <dbReference type="Google" id="ProtNLM"/>
    </source>
</evidence>
<reference evidence="2 3" key="1">
    <citation type="submission" date="2021-07" db="EMBL/GenBank/DDBJ databases">
        <title>Shewanella sp. nov, isolated from SCS.</title>
        <authorList>
            <person name="Cao W.R."/>
        </authorList>
    </citation>
    <scope>NUCLEOTIDE SEQUENCE [LARGE SCALE GENOMIC DNA]</scope>
    <source>
        <strain evidence="2 3">NR704-98</strain>
    </source>
</reference>
<dbReference type="RefSeq" id="WP_220107945.1">
    <property type="nucleotide sequence ID" value="NZ_JAHZST010000001.1"/>
</dbReference>
<name>A0ABS7DXQ3_9GAMM</name>
<dbReference type="Proteomes" id="UP001195963">
    <property type="component" value="Unassembled WGS sequence"/>
</dbReference>
<keyword evidence="1" id="KW-1133">Transmembrane helix</keyword>
<evidence type="ECO:0000313" key="3">
    <source>
        <dbReference type="Proteomes" id="UP001195963"/>
    </source>
</evidence>
<accession>A0ABS7DXQ3</accession>
<keyword evidence="3" id="KW-1185">Reference proteome</keyword>
<evidence type="ECO:0000256" key="1">
    <source>
        <dbReference type="SAM" id="Phobius"/>
    </source>
</evidence>
<comment type="caution">
    <text evidence="2">The sequence shown here is derived from an EMBL/GenBank/DDBJ whole genome shotgun (WGS) entry which is preliminary data.</text>
</comment>
<sequence>MLLSIFIATVLPLSSFVMGKLAFQAGLGVKRWAVVGLLLGPAGYPLLNTHKRFAMKKATTKGSSQIRC</sequence>